<dbReference type="OrthoDB" id="3543219at2"/>
<evidence type="ECO:0000256" key="1">
    <source>
        <dbReference type="SAM" id="Phobius"/>
    </source>
</evidence>
<organism evidence="2 3">
    <name type="scientific">Brevibacterium aurantiacum</name>
    <dbReference type="NCBI Taxonomy" id="273384"/>
    <lineage>
        <taxon>Bacteria</taxon>
        <taxon>Bacillati</taxon>
        <taxon>Actinomycetota</taxon>
        <taxon>Actinomycetes</taxon>
        <taxon>Micrococcales</taxon>
        <taxon>Brevibacteriaceae</taxon>
        <taxon>Brevibacterium</taxon>
    </lineage>
</organism>
<protein>
    <submittedName>
        <fullName evidence="2">Uncharacterized protein</fullName>
    </submittedName>
</protein>
<keyword evidence="3" id="KW-1185">Reference proteome</keyword>
<feature type="transmembrane region" description="Helical" evidence="1">
    <location>
        <begin position="84"/>
        <end position="103"/>
    </location>
</feature>
<feature type="transmembrane region" description="Helical" evidence="1">
    <location>
        <begin position="21"/>
        <end position="44"/>
    </location>
</feature>
<feature type="transmembrane region" description="Helical" evidence="1">
    <location>
        <begin position="110"/>
        <end position="129"/>
    </location>
</feature>
<name>A0A556C1D3_BREAU</name>
<proteinExistence type="predicted"/>
<keyword evidence="1" id="KW-0812">Transmembrane</keyword>
<evidence type="ECO:0000313" key="3">
    <source>
        <dbReference type="Proteomes" id="UP000316406"/>
    </source>
</evidence>
<dbReference type="EMBL" id="VLTK01000034">
    <property type="protein sequence ID" value="TSI11275.1"/>
    <property type="molecule type" value="Genomic_DNA"/>
</dbReference>
<feature type="transmembrane region" description="Helical" evidence="1">
    <location>
        <begin position="193"/>
        <end position="210"/>
    </location>
</feature>
<comment type="caution">
    <text evidence="2">The sequence shown here is derived from an EMBL/GenBank/DDBJ whole genome shotgun (WGS) entry which is preliminary data.</text>
</comment>
<reference evidence="2 3" key="1">
    <citation type="submission" date="2019-07" db="EMBL/GenBank/DDBJ databases">
        <title>Draft genome sequence of Brevibacterium aurantiacum XU54 isolated from Xinjiang China.</title>
        <authorList>
            <person name="Xu X."/>
        </authorList>
    </citation>
    <scope>NUCLEOTIDE SEQUENCE [LARGE SCALE GENOMIC DNA]</scope>
    <source>
        <strain evidence="2 3">XU54</strain>
    </source>
</reference>
<feature type="transmembrane region" description="Helical" evidence="1">
    <location>
        <begin position="216"/>
        <end position="234"/>
    </location>
</feature>
<keyword evidence="1" id="KW-0472">Membrane</keyword>
<feature type="transmembrane region" description="Helical" evidence="1">
    <location>
        <begin position="162"/>
        <end position="186"/>
    </location>
</feature>
<sequence>MSSPDVGMARRRDFNRRADRLICGFSLILAPLLWTAGLFVQWMARVEADLTPGDLSELDAATFAAPMLLEVHAREPELSTTGSALLFLGIVLLVPAIFALSRLAAIRAPWAAALGGLLLVAGLMARAFYLGVDATTFNVVERLGTETATSLILDGYGDLAYAFWRIPVIASAGTIIGSLLLAYGLFRSQRWGVLRCLLFLPAGWLGMGVLKEHEPGFGGVALALALIPTGIAFLQGHSTRARALVSRTERRALLSW</sequence>
<dbReference type="Proteomes" id="UP000316406">
    <property type="component" value="Unassembled WGS sequence"/>
</dbReference>
<evidence type="ECO:0000313" key="2">
    <source>
        <dbReference type="EMBL" id="TSI11275.1"/>
    </source>
</evidence>
<dbReference type="AlphaFoldDB" id="A0A556C1D3"/>
<keyword evidence="1" id="KW-1133">Transmembrane helix</keyword>
<dbReference type="RefSeq" id="WP_143924713.1">
    <property type="nucleotide sequence ID" value="NZ_VLTK01000034.1"/>
</dbReference>
<gene>
    <name evidence="2" type="ORF">FO013_22055</name>
</gene>
<accession>A0A556C1D3</accession>